<dbReference type="RefSeq" id="WP_366180242.1">
    <property type="nucleotide sequence ID" value="NZ_CP159989.1"/>
</dbReference>
<proteinExistence type="predicted"/>
<reference evidence="1" key="1">
    <citation type="submission" date="2024-05" db="EMBL/GenBank/DDBJ databases">
        <title>Draft genome assemblies of 36 bacteria isolated from hibernating arctic ground squirrels.</title>
        <authorList>
            <person name="McKee H."/>
            <person name="Mullen L."/>
            <person name="Drown D.M."/>
            <person name="Duddleston K.N."/>
        </authorList>
    </citation>
    <scope>NUCLEOTIDE SEQUENCE</scope>
    <source>
        <strain evidence="1">AR004</strain>
    </source>
</reference>
<evidence type="ECO:0000313" key="1">
    <source>
        <dbReference type="EMBL" id="XCP81991.1"/>
    </source>
</evidence>
<gene>
    <name evidence="1" type="ORF">ABXS69_08445</name>
</gene>
<organism evidence="1">
    <name type="scientific">Actinomyces timonensis</name>
    <dbReference type="NCBI Taxonomy" id="1288391"/>
    <lineage>
        <taxon>Bacteria</taxon>
        <taxon>Bacillati</taxon>
        <taxon>Actinomycetota</taxon>
        <taxon>Actinomycetes</taxon>
        <taxon>Actinomycetales</taxon>
        <taxon>Actinomycetaceae</taxon>
        <taxon>Actinomyces</taxon>
    </lineage>
</organism>
<dbReference type="AlphaFoldDB" id="A0AAU8MZR6"/>
<name>A0AAU8MZR6_9ACTO</name>
<accession>A0AAU8MZR6</accession>
<dbReference type="EMBL" id="CP159989">
    <property type="protein sequence ID" value="XCP81991.1"/>
    <property type="molecule type" value="Genomic_DNA"/>
</dbReference>
<sequence>MRTPAVNDRDSILQCVEQTGALGFLVLSGSSAPDTDASFDAWHRAVRGSTTARTPTSRTLKAAFTPVTVDTYVFEGADGLEAAVEQRVLTEFRQGRLQSGAARRERSFP</sequence>
<protein>
    <submittedName>
        <fullName evidence="1">Uncharacterized protein</fullName>
    </submittedName>
</protein>